<feature type="domain" description="EF-hand" evidence="2">
    <location>
        <begin position="603"/>
        <end position="638"/>
    </location>
</feature>
<evidence type="ECO:0000313" key="4">
    <source>
        <dbReference type="Proteomes" id="UP001515480"/>
    </source>
</evidence>
<dbReference type="SUPFAM" id="SSF56300">
    <property type="entry name" value="Metallo-dependent phosphatases"/>
    <property type="match status" value="1"/>
</dbReference>
<dbReference type="InterPro" id="IPR029052">
    <property type="entry name" value="Metallo-depent_PP-like"/>
</dbReference>
<comment type="caution">
    <text evidence="3">The sequence shown here is derived from an EMBL/GenBank/DDBJ whole genome shotgun (WGS) entry which is preliminary data.</text>
</comment>
<dbReference type="SMART" id="SM00054">
    <property type="entry name" value="EFh"/>
    <property type="match status" value="1"/>
</dbReference>
<dbReference type="SUPFAM" id="SSF47473">
    <property type="entry name" value="EF-hand"/>
    <property type="match status" value="1"/>
</dbReference>
<dbReference type="AlphaFoldDB" id="A0AB34IHZ3"/>
<dbReference type="InterPro" id="IPR051918">
    <property type="entry name" value="STPP_CPPED1"/>
</dbReference>
<dbReference type="InterPro" id="IPR002048">
    <property type="entry name" value="EF_hand_dom"/>
</dbReference>
<dbReference type="PANTHER" id="PTHR43143:SF4">
    <property type="entry name" value="CALCINEURIN-LIKE PHOSPHOESTERASE DOMAIN-CONTAINING PROTEIN"/>
    <property type="match status" value="1"/>
</dbReference>
<protein>
    <recommendedName>
        <fullName evidence="2">EF-hand domain-containing protein</fullName>
    </recommendedName>
</protein>
<dbReference type="EMBL" id="JBGBPQ010000026">
    <property type="protein sequence ID" value="KAL1499161.1"/>
    <property type="molecule type" value="Genomic_DNA"/>
</dbReference>
<dbReference type="PROSITE" id="PS00018">
    <property type="entry name" value="EF_HAND_1"/>
    <property type="match status" value="1"/>
</dbReference>
<dbReference type="CDD" id="cd00051">
    <property type="entry name" value="EFh"/>
    <property type="match status" value="1"/>
</dbReference>
<evidence type="ECO:0000259" key="2">
    <source>
        <dbReference type="PROSITE" id="PS50222"/>
    </source>
</evidence>
<organism evidence="3 4">
    <name type="scientific">Prymnesium parvum</name>
    <name type="common">Toxic golden alga</name>
    <dbReference type="NCBI Taxonomy" id="97485"/>
    <lineage>
        <taxon>Eukaryota</taxon>
        <taxon>Haptista</taxon>
        <taxon>Haptophyta</taxon>
        <taxon>Prymnesiophyceae</taxon>
        <taxon>Prymnesiales</taxon>
        <taxon>Prymnesiaceae</taxon>
        <taxon>Prymnesium</taxon>
    </lineage>
</organism>
<dbReference type="GO" id="GO:0005509">
    <property type="term" value="F:calcium ion binding"/>
    <property type="evidence" value="ECO:0007669"/>
    <property type="project" value="InterPro"/>
</dbReference>
<dbReference type="Proteomes" id="UP001515480">
    <property type="component" value="Unassembled WGS sequence"/>
</dbReference>
<keyword evidence="1" id="KW-0106">Calcium</keyword>
<dbReference type="InterPro" id="IPR018247">
    <property type="entry name" value="EF_Hand_1_Ca_BS"/>
</dbReference>
<evidence type="ECO:0000313" key="3">
    <source>
        <dbReference type="EMBL" id="KAL1499161.1"/>
    </source>
</evidence>
<reference evidence="3 4" key="1">
    <citation type="journal article" date="2024" name="Science">
        <title>Giant polyketide synthase enzymes in the biosynthesis of giant marine polyether toxins.</title>
        <authorList>
            <person name="Fallon T.R."/>
            <person name="Shende V.V."/>
            <person name="Wierzbicki I.H."/>
            <person name="Pendleton A.L."/>
            <person name="Watervoot N.F."/>
            <person name="Auber R.P."/>
            <person name="Gonzalez D.J."/>
            <person name="Wisecaver J.H."/>
            <person name="Moore B.S."/>
        </authorList>
    </citation>
    <scope>NUCLEOTIDE SEQUENCE [LARGE SCALE GENOMIC DNA]</scope>
    <source>
        <strain evidence="3 4">12B1</strain>
    </source>
</reference>
<gene>
    <name evidence="3" type="ORF">AB1Y20_013672</name>
</gene>
<dbReference type="PANTHER" id="PTHR43143">
    <property type="entry name" value="METALLOPHOSPHOESTERASE, CALCINEURIN SUPERFAMILY"/>
    <property type="match status" value="1"/>
</dbReference>
<evidence type="ECO:0000256" key="1">
    <source>
        <dbReference type="ARBA" id="ARBA00022837"/>
    </source>
</evidence>
<keyword evidence="4" id="KW-1185">Reference proteome</keyword>
<dbReference type="PROSITE" id="PS50222">
    <property type="entry name" value="EF_HAND_2"/>
    <property type="match status" value="1"/>
</dbReference>
<dbReference type="Gene3D" id="1.10.238.10">
    <property type="entry name" value="EF-hand"/>
    <property type="match status" value="1"/>
</dbReference>
<dbReference type="InterPro" id="IPR011992">
    <property type="entry name" value="EF-hand-dom_pair"/>
</dbReference>
<dbReference type="Gene3D" id="3.60.21.10">
    <property type="match status" value="1"/>
</dbReference>
<name>A0AB34IHZ3_PRYPA</name>
<sequence length="677" mass="73849">MLPLLVGCAALQLAPRIARSRSAVMASPSDTATFYTEKLCSDDGEECAVPGSDEFTVAILGDLHLDPRKMDDYYVGRDHFKPILEDAKSRGVPAVLVSLGDLGESKSVRPEETQELFAGTTECHELAAEFLSSFGVPYEVIGGNHDLEGIDEFSTDEENLAAFNRIHKKETMQFARQVADKTLLVGLGSTVFRSAKYTSHEVTIDDAQMKWFEEIVESHPAEDGWKIFVFTHAPPIGSGLRVLQENHVVNGCCWLNHSGDNAKFIKLVRKHRCIKAWFSGHFHLGQDYEDSITFPTIPKEVGPYPNRGSCVFAQTSVMRSGTSRDKRQQSRLLRGNAQGFEICTVNHADGGSVRLDATITYTDTNHEVGVYAHEHAELRDNDNFVRVFSPSAGDKYFAPYPEDGDGVSIEPLNGGKVDENTIVWWYMSCGRVLGIYDCRLIEYEPSTLAPLGLVVGSDELKGKRVVVVGSGSDACRVEPSEITPGMEGADCAENEAEEQAVLLVDDAGAVTVVQPNEDGSYWRKIVRNKMIRMKEKRRLQAGQAFAKETFKGIGFPEGFTGKVVSSWGPYTSIVGTATKTGVAGLTSKAEVTVPVQSMNDWASAGSDLAKAFTTIDKDGDGVISASELKLAIKASNPSISDAETESILARSSGSSVRLQDFVMLMLFKDALPEKVPA</sequence>
<accession>A0AB34IHZ3</accession>
<proteinExistence type="predicted"/>